<evidence type="ECO:0000256" key="1">
    <source>
        <dbReference type="ARBA" id="ARBA00008520"/>
    </source>
</evidence>
<dbReference type="AlphaFoldDB" id="A0A564IMR3"/>
<dbReference type="CDD" id="cd13586">
    <property type="entry name" value="PBP2_Maltose_binding_like"/>
    <property type="match status" value="1"/>
</dbReference>
<dbReference type="GO" id="GO:1901982">
    <property type="term" value="F:maltose binding"/>
    <property type="evidence" value="ECO:0007669"/>
    <property type="project" value="TreeGrafter"/>
</dbReference>
<evidence type="ECO:0000313" key="5">
    <source>
        <dbReference type="Proteomes" id="UP000317374"/>
    </source>
</evidence>
<evidence type="ECO:0000256" key="2">
    <source>
        <dbReference type="ARBA" id="ARBA00022448"/>
    </source>
</evidence>
<comment type="similarity">
    <text evidence="1">Belongs to the bacterial solute-binding protein 1 family.</text>
</comment>
<dbReference type="Proteomes" id="UP000317374">
    <property type="component" value="Unassembled WGS sequence"/>
</dbReference>
<dbReference type="EMBL" id="CABGGW010000011">
    <property type="protein sequence ID" value="VUS45667.1"/>
    <property type="molecule type" value="Genomic_DNA"/>
</dbReference>
<dbReference type="Pfam" id="PF01547">
    <property type="entry name" value="SBP_bac_1"/>
    <property type="match status" value="1"/>
</dbReference>
<name>A0A564IMR3_9ENTR</name>
<proteinExistence type="inferred from homology"/>
<protein>
    <submittedName>
        <fullName evidence="4">Cyclodextrin-binding protein</fullName>
    </submittedName>
</protein>
<evidence type="ECO:0000256" key="3">
    <source>
        <dbReference type="ARBA" id="ARBA00022729"/>
    </source>
</evidence>
<dbReference type="SUPFAM" id="SSF53850">
    <property type="entry name" value="Periplasmic binding protein-like II"/>
    <property type="match status" value="1"/>
</dbReference>
<dbReference type="GO" id="GO:0015768">
    <property type="term" value="P:maltose transport"/>
    <property type="evidence" value="ECO:0007669"/>
    <property type="project" value="TreeGrafter"/>
</dbReference>
<evidence type="ECO:0000313" key="4">
    <source>
        <dbReference type="EMBL" id="VUS45667.1"/>
    </source>
</evidence>
<dbReference type="Gene3D" id="3.40.190.10">
    <property type="entry name" value="Periplasmic binding protein-like II"/>
    <property type="match status" value="2"/>
</dbReference>
<dbReference type="InterPro" id="IPR006059">
    <property type="entry name" value="SBP"/>
</dbReference>
<dbReference type="GO" id="GO:0042956">
    <property type="term" value="P:maltodextrin transmembrane transport"/>
    <property type="evidence" value="ECO:0007669"/>
    <property type="project" value="TreeGrafter"/>
</dbReference>
<dbReference type="PANTHER" id="PTHR30061:SF50">
    <property type="entry name" value="MALTOSE_MALTODEXTRIN-BINDING PERIPLASMIC PROTEIN"/>
    <property type="match status" value="1"/>
</dbReference>
<dbReference type="GO" id="GO:0055052">
    <property type="term" value="C:ATP-binding cassette (ABC) transporter complex, substrate-binding subunit-containing"/>
    <property type="evidence" value="ECO:0007669"/>
    <property type="project" value="TreeGrafter"/>
</dbReference>
<keyword evidence="2" id="KW-0813">Transport</keyword>
<organism evidence="4 5">
    <name type="scientific">Klebsiella huaxiensis</name>
    <dbReference type="NCBI Taxonomy" id="2153354"/>
    <lineage>
        <taxon>Bacteria</taxon>
        <taxon>Pseudomonadati</taxon>
        <taxon>Pseudomonadota</taxon>
        <taxon>Gammaproteobacteria</taxon>
        <taxon>Enterobacterales</taxon>
        <taxon>Enterobacteriaceae</taxon>
        <taxon>Klebsiella/Raoultella group</taxon>
        <taxon>Klebsiella</taxon>
    </lineage>
</organism>
<reference evidence="4 5" key="1">
    <citation type="submission" date="2019-07" db="EMBL/GenBank/DDBJ databases">
        <authorList>
            <person name="Brisse S."/>
            <person name="Rodrigues C."/>
            <person name="Thorpe H."/>
        </authorList>
    </citation>
    <scope>NUCLEOTIDE SEQUENCE [LARGE SCALE GENOMIC DNA]</scope>
    <source>
        <strain evidence="4">SB6422</strain>
    </source>
</reference>
<dbReference type="GO" id="GO:0030288">
    <property type="term" value="C:outer membrane-bounded periplasmic space"/>
    <property type="evidence" value="ECO:0007669"/>
    <property type="project" value="UniProtKB-ARBA"/>
</dbReference>
<sequence length="420" mass="47097">MVHYVLLKWVTMKIKLLDAVLLFGLTALVPAAWGESIAPEKQANLLIWTDISTLDYMKYAAENFNKTYNSQVRFTFRGLAPIDTASRMIQDGGSTRVADVAEIEHDLLGRLVVAGGVMENLISSERINKKFMSNAINASRYEGKNYGFPVSYATVALFYNKDILRLPPDKFEELIQLSAEFNNVKENKYTLLWDVQNYYESRMFLTLYGAYEFGQEGTNVKDLGINSELAQKGLAAMKRLKTANPSNPVDMRNPQVRRGLFSEGKVAAIIDGPWAIQGYNNSKINFGVVPIPTLEGKQPRSFSTVRLAVVSSYSKSPKAAQLFADYLSSDEMLMKRYEMTESIPPVPNLMNKILPTANEATSAIIKQGLHSDAMPSIPEMGYLWSPLANAITDMWINDQTPKAALDRARNIIDEQIKFQE</sequence>
<gene>
    <name evidence="4" type="primary">cycB_2</name>
    <name evidence="4" type="ORF">SB6422_05329</name>
</gene>
<dbReference type="PANTHER" id="PTHR30061">
    <property type="entry name" value="MALTOSE-BINDING PERIPLASMIC PROTEIN"/>
    <property type="match status" value="1"/>
</dbReference>
<accession>A0A564IMR3</accession>
<keyword evidence="3" id="KW-0732">Signal</keyword>